<dbReference type="InterPro" id="IPR036188">
    <property type="entry name" value="FAD/NAD-bd_sf"/>
</dbReference>
<feature type="transmembrane region" description="Helical" evidence="7">
    <location>
        <begin position="12"/>
        <end position="31"/>
    </location>
</feature>
<evidence type="ECO:0000313" key="10">
    <source>
        <dbReference type="Proteomes" id="UP000694680"/>
    </source>
</evidence>
<keyword evidence="4" id="KW-0521">NADP</keyword>
<protein>
    <recommendedName>
        <fullName evidence="8">FAD-binding domain-containing protein</fullName>
    </recommendedName>
</protein>
<evidence type="ECO:0000256" key="7">
    <source>
        <dbReference type="SAM" id="Phobius"/>
    </source>
</evidence>
<dbReference type="GO" id="GO:0005741">
    <property type="term" value="C:mitochondrial outer membrane"/>
    <property type="evidence" value="ECO:0007669"/>
    <property type="project" value="TreeGrafter"/>
</dbReference>
<keyword evidence="7" id="KW-0472">Membrane</keyword>
<dbReference type="GO" id="GO:0070189">
    <property type="term" value="P:kynurenine metabolic process"/>
    <property type="evidence" value="ECO:0007669"/>
    <property type="project" value="TreeGrafter"/>
</dbReference>
<comment type="cofactor">
    <cofactor evidence="1">
        <name>FAD</name>
        <dbReference type="ChEBI" id="CHEBI:57692"/>
    </cofactor>
</comment>
<name>A0A8C5DEW9_GOUWI</name>
<dbReference type="Pfam" id="PF01494">
    <property type="entry name" value="FAD_binding_3"/>
    <property type="match status" value="1"/>
</dbReference>
<sequence>MEEPSDNRQKKVVAVVGGGLVGALNACFFAKRGLDVEVFESREDIRQAKVVKGRSINLALSHRGRQALKHVGMEEKIVSQGIPMHARMIHSLNGKQSPIPYGKKSQYILSVDRANLNKQLLTGKSTVVILQSTETWSINIERFYTVNGTKEHIQADLIVGCDGAFSAIRKQFLRRSRFNYSQTYIPHGYMELTMPPINGEFAMKPNYLHIWPRNTFMMIALPNLDKTFTCTLFMPFDEFEKITTGDQVIEFFQKCFPDSIPLIGADALREDYFRLPAQAMVSVKCSPYHIGDKCVLMGDAAHAVVPFYGQGMNAVSTGFGLGGKGY</sequence>
<evidence type="ECO:0000313" key="9">
    <source>
        <dbReference type="Ensembl" id="ENSGWIP00000004825.1"/>
    </source>
</evidence>
<dbReference type="AlphaFoldDB" id="A0A8C5DEW9"/>
<dbReference type="PANTHER" id="PTHR46028">
    <property type="entry name" value="KYNURENINE 3-MONOOXYGENASE"/>
    <property type="match status" value="1"/>
</dbReference>
<accession>A0A8C5DEW9</accession>
<evidence type="ECO:0000256" key="3">
    <source>
        <dbReference type="ARBA" id="ARBA00022827"/>
    </source>
</evidence>
<dbReference type="GO" id="GO:0004502">
    <property type="term" value="F:kynurenine 3-monooxygenase activity"/>
    <property type="evidence" value="ECO:0007669"/>
    <property type="project" value="TreeGrafter"/>
</dbReference>
<dbReference type="Proteomes" id="UP000694680">
    <property type="component" value="Chromosome 15"/>
</dbReference>
<keyword evidence="10" id="KW-1185">Reference proteome</keyword>
<dbReference type="GO" id="GO:0071949">
    <property type="term" value="F:FAD binding"/>
    <property type="evidence" value="ECO:0007669"/>
    <property type="project" value="InterPro"/>
</dbReference>
<evidence type="ECO:0000256" key="1">
    <source>
        <dbReference type="ARBA" id="ARBA00001974"/>
    </source>
</evidence>
<evidence type="ECO:0000256" key="6">
    <source>
        <dbReference type="ARBA" id="ARBA00023033"/>
    </source>
</evidence>
<evidence type="ECO:0000259" key="8">
    <source>
        <dbReference type="Pfam" id="PF01494"/>
    </source>
</evidence>
<gene>
    <name evidence="9" type="primary">kmo</name>
</gene>
<reference evidence="9" key="3">
    <citation type="submission" date="2025-09" db="UniProtKB">
        <authorList>
            <consortium name="Ensembl"/>
        </authorList>
    </citation>
    <scope>IDENTIFICATION</scope>
</reference>
<organism evidence="9 10">
    <name type="scientific">Gouania willdenowi</name>
    <name type="common">Blunt-snouted clingfish</name>
    <name type="synonym">Lepadogaster willdenowi</name>
    <dbReference type="NCBI Taxonomy" id="441366"/>
    <lineage>
        <taxon>Eukaryota</taxon>
        <taxon>Metazoa</taxon>
        <taxon>Chordata</taxon>
        <taxon>Craniata</taxon>
        <taxon>Vertebrata</taxon>
        <taxon>Euteleostomi</taxon>
        <taxon>Actinopterygii</taxon>
        <taxon>Neopterygii</taxon>
        <taxon>Teleostei</taxon>
        <taxon>Neoteleostei</taxon>
        <taxon>Acanthomorphata</taxon>
        <taxon>Ovalentaria</taxon>
        <taxon>Blenniimorphae</taxon>
        <taxon>Blenniiformes</taxon>
        <taxon>Gobiesocoidei</taxon>
        <taxon>Gobiesocidae</taxon>
        <taxon>Gobiesocinae</taxon>
        <taxon>Gouania</taxon>
    </lineage>
</organism>
<dbReference type="InterPro" id="IPR002938">
    <property type="entry name" value="FAD-bd"/>
</dbReference>
<keyword evidence="5" id="KW-0560">Oxidoreductase</keyword>
<feature type="domain" description="FAD-binding" evidence="8">
    <location>
        <begin position="13"/>
        <end position="314"/>
    </location>
</feature>
<reference evidence="9" key="1">
    <citation type="submission" date="2020-06" db="EMBL/GenBank/DDBJ databases">
        <authorList>
            <consortium name="Wellcome Sanger Institute Data Sharing"/>
        </authorList>
    </citation>
    <scope>NUCLEOTIDE SEQUENCE [LARGE SCALE GENOMIC DNA]</scope>
</reference>
<dbReference type="SUPFAM" id="SSF51905">
    <property type="entry name" value="FAD/NAD(P)-binding domain"/>
    <property type="match status" value="1"/>
</dbReference>
<keyword evidence="6" id="KW-0503">Monooxygenase</keyword>
<keyword evidence="7" id="KW-0812">Transmembrane</keyword>
<dbReference type="Ensembl" id="ENSGWIT00000005166.1">
    <property type="protein sequence ID" value="ENSGWIP00000004825.1"/>
    <property type="gene ID" value="ENSGWIG00000002562.1"/>
</dbReference>
<evidence type="ECO:0000256" key="2">
    <source>
        <dbReference type="ARBA" id="ARBA00022630"/>
    </source>
</evidence>
<evidence type="ECO:0000256" key="4">
    <source>
        <dbReference type="ARBA" id="ARBA00022857"/>
    </source>
</evidence>
<proteinExistence type="predicted"/>
<dbReference type="PRINTS" id="PR00420">
    <property type="entry name" value="RNGMNOXGNASE"/>
</dbReference>
<keyword evidence="2" id="KW-0285">Flavoprotein</keyword>
<keyword evidence="3" id="KW-0274">FAD</keyword>
<evidence type="ECO:0000256" key="5">
    <source>
        <dbReference type="ARBA" id="ARBA00023002"/>
    </source>
</evidence>
<reference evidence="9" key="2">
    <citation type="submission" date="2025-08" db="UniProtKB">
        <authorList>
            <consortium name="Ensembl"/>
        </authorList>
    </citation>
    <scope>IDENTIFICATION</scope>
</reference>
<keyword evidence="7" id="KW-1133">Transmembrane helix</keyword>
<dbReference type="PANTHER" id="PTHR46028:SF2">
    <property type="entry name" value="KYNURENINE 3-MONOOXYGENASE"/>
    <property type="match status" value="1"/>
</dbReference>
<dbReference type="Gene3D" id="3.50.50.60">
    <property type="entry name" value="FAD/NAD(P)-binding domain"/>
    <property type="match status" value="1"/>
</dbReference>